<gene>
    <name evidence="9" type="primary">coaD</name>
    <name evidence="11" type="ORF">C3Z13_02140</name>
</gene>
<sequence length="165" mass="18247">MTTVIYPGTFDPITNGHLDIIERSAVLFSKVFVVAIAASPSKKPLFDLDTRVKIAQQAVAHLPNVEVFGFADLLAKVVQEKHIHAIIRGVRTTTDFEYELQLASLNRLLTKNENGQGVESLFFPPSEKWAFVSSTIVREIHLHGGDVSELVPQSVLQAMKAPIEK</sequence>
<proteinExistence type="inferred from homology"/>
<feature type="binding site" evidence="9">
    <location>
        <position position="9"/>
    </location>
    <ligand>
        <name>substrate</name>
    </ligand>
</feature>
<dbReference type="Pfam" id="PF01467">
    <property type="entry name" value="CTP_transf_like"/>
    <property type="match status" value="1"/>
</dbReference>
<keyword evidence="4 9" id="KW-0547">Nucleotide-binding</keyword>
<dbReference type="GO" id="GO:0016779">
    <property type="term" value="F:nucleotidyltransferase activity"/>
    <property type="evidence" value="ECO:0007669"/>
    <property type="project" value="UniProtKB-KW"/>
</dbReference>
<keyword evidence="6 9" id="KW-0460">Magnesium</keyword>
<comment type="similarity">
    <text evidence="9">Belongs to the bacterial CoaD family.</text>
</comment>
<keyword evidence="12" id="KW-1185">Reference proteome</keyword>
<comment type="subunit">
    <text evidence="9">Homohexamer.</text>
</comment>
<evidence type="ECO:0000256" key="5">
    <source>
        <dbReference type="ARBA" id="ARBA00022840"/>
    </source>
</evidence>
<comment type="pathway">
    <text evidence="9">Cofactor biosynthesis; coenzyme A biosynthesis; CoA from (R)-pantothenate: step 4/5.</text>
</comment>
<dbReference type="EMBL" id="PQVI01000018">
    <property type="protein sequence ID" value="POY42936.1"/>
    <property type="molecule type" value="Genomic_DNA"/>
</dbReference>
<dbReference type="NCBIfam" id="TIGR01510">
    <property type="entry name" value="coaD_prev_kdtB"/>
    <property type="match status" value="1"/>
</dbReference>
<dbReference type="RefSeq" id="WP_103854857.1">
    <property type="nucleotide sequence ID" value="NZ_PQVI01000018.1"/>
</dbReference>
<evidence type="ECO:0000256" key="4">
    <source>
        <dbReference type="ARBA" id="ARBA00022741"/>
    </source>
</evidence>
<protein>
    <recommendedName>
        <fullName evidence="9">Phosphopantetheine adenylyltransferase</fullName>
        <ecNumber evidence="9">2.7.7.3</ecNumber>
    </recommendedName>
    <alternativeName>
        <fullName evidence="9">Dephospho-CoA pyrophosphorylase</fullName>
    </alternativeName>
    <alternativeName>
        <fullName evidence="9">Pantetheine-phosphate adenylyltransferase</fullName>
        <shortName evidence="9">PPAT</shortName>
    </alternativeName>
</protein>
<evidence type="ECO:0000256" key="8">
    <source>
        <dbReference type="ARBA" id="ARBA00029346"/>
    </source>
</evidence>
<feature type="binding site" evidence="9">
    <location>
        <begin position="9"/>
        <end position="10"/>
    </location>
    <ligand>
        <name>ATP</name>
        <dbReference type="ChEBI" id="CHEBI:30616"/>
    </ligand>
</feature>
<evidence type="ECO:0000259" key="10">
    <source>
        <dbReference type="Pfam" id="PF01467"/>
    </source>
</evidence>
<feature type="domain" description="Cytidyltransferase-like" evidence="10">
    <location>
        <begin position="5"/>
        <end position="139"/>
    </location>
</feature>
<evidence type="ECO:0000256" key="1">
    <source>
        <dbReference type="ARBA" id="ARBA00022490"/>
    </source>
</evidence>
<evidence type="ECO:0000256" key="2">
    <source>
        <dbReference type="ARBA" id="ARBA00022679"/>
    </source>
</evidence>
<feature type="binding site" evidence="9">
    <location>
        <begin position="89"/>
        <end position="91"/>
    </location>
    <ligand>
        <name>ATP</name>
        <dbReference type="ChEBI" id="CHEBI:30616"/>
    </ligand>
</feature>
<dbReference type="PRINTS" id="PR01020">
    <property type="entry name" value="LPSBIOSNTHSS"/>
</dbReference>
<evidence type="ECO:0000313" key="12">
    <source>
        <dbReference type="Proteomes" id="UP000237229"/>
    </source>
</evidence>
<evidence type="ECO:0000256" key="7">
    <source>
        <dbReference type="ARBA" id="ARBA00022993"/>
    </source>
</evidence>
<dbReference type="HAMAP" id="MF_00151">
    <property type="entry name" value="PPAT_bact"/>
    <property type="match status" value="1"/>
</dbReference>
<feature type="binding site" evidence="9">
    <location>
        <position position="42"/>
    </location>
    <ligand>
        <name>substrate</name>
    </ligand>
</feature>
<organism evidence="11 12">
    <name type="scientific">Avibacterium endocarditidis</name>
    <dbReference type="NCBI Taxonomy" id="380674"/>
    <lineage>
        <taxon>Bacteria</taxon>
        <taxon>Pseudomonadati</taxon>
        <taxon>Pseudomonadota</taxon>
        <taxon>Gammaproteobacteria</taxon>
        <taxon>Pasteurellales</taxon>
        <taxon>Pasteurellaceae</taxon>
        <taxon>Avibacterium</taxon>
    </lineage>
</organism>
<dbReference type="Gene3D" id="3.40.50.620">
    <property type="entry name" value="HUPs"/>
    <property type="match status" value="1"/>
</dbReference>
<dbReference type="SUPFAM" id="SSF52374">
    <property type="entry name" value="Nucleotidylyl transferase"/>
    <property type="match status" value="1"/>
</dbReference>
<dbReference type="InterPro" id="IPR014729">
    <property type="entry name" value="Rossmann-like_a/b/a_fold"/>
</dbReference>
<comment type="caution">
    <text evidence="11">The sequence shown here is derived from an EMBL/GenBank/DDBJ whole genome shotgun (WGS) entry which is preliminary data.</text>
</comment>
<feature type="binding site" evidence="9">
    <location>
        <position position="17"/>
    </location>
    <ligand>
        <name>ATP</name>
        <dbReference type="ChEBI" id="CHEBI:30616"/>
    </ligand>
</feature>
<dbReference type="PANTHER" id="PTHR21342">
    <property type="entry name" value="PHOSPHOPANTETHEINE ADENYLYLTRANSFERASE"/>
    <property type="match status" value="1"/>
</dbReference>
<accession>A0ABX4ZTU3</accession>
<feature type="binding site" evidence="9">
    <location>
        <position position="99"/>
    </location>
    <ligand>
        <name>ATP</name>
        <dbReference type="ChEBI" id="CHEBI:30616"/>
    </ligand>
</feature>
<dbReference type="InterPro" id="IPR004821">
    <property type="entry name" value="Cyt_trans-like"/>
</dbReference>
<keyword evidence="1 9" id="KW-0963">Cytoplasm</keyword>
<keyword evidence="2 9" id="KW-0808">Transferase</keyword>
<keyword evidence="3 9" id="KW-0548">Nucleotidyltransferase</keyword>
<dbReference type="PANTHER" id="PTHR21342:SF1">
    <property type="entry name" value="PHOSPHOPANTETHEINE ADENYLYLTRANSFERASE"/>
    <property type="match status" value="1"/>
</dbReference>
<comment type="catalytic activity">
    <reaction evidence="8 9">
        <text>(R)-4'-phosphopantetheine + ATP + H(+) = 3'-dephospho-CoA + diphosphate</text>
        <dbReference type="Rhea" id="RHEA:19801"/>
        <dbReference type="ChEBI" id="CHEBI:15378"/>
        <dbReference type="ChEBI" id="CHEBI:30616"/>
        <dbReference type="ChEBI" id="CHEBI:33019"/>
        <dbReference type="ChEBI" id="CHEBI:57328"/>
        <dbReference type="ChEBI" id="CHEBI:61723"/>
        <dbReference type="EC" id="2.7.7.3"/>
    </reaction>
</comment>
<feature type="binding site" evidence="9">
    <location>
        <begin position="129"/>
        <end position="135"/>
    </location>
    <ligand>
        <name>ATP</name>
        <dbReference type="ChEBI" id="CHEBI:30616"/>
    </ligand>
</feature>
<feature type="binding site" evidence="9">
    <location>
        <position position="88"/>
    </location>
    <ligand>
        <name>substrate</name>
    </ligand>
</feature>
<dbReference type="InterPro" id="IPR001980">
    <property type="entry name" value="PPAT"/>
</dbReference>
<comment type="subcellular location">
    <subcellularLocation>
        <location evidence="9">Cytoplasm</location>
    </subcellularLocation>
</comment>
<comment type="function">
    <text evidence="9">Reversibly transfers an adenylyl group from ATP to 4'-phosphopantetheine, yielding dephospho-CoA (dPCoA) and pyrophosphate.</text>
</comment>
<comment type="cofactor">
    <cofactor evidence="9">
        <name>Mg(2+)</name>
        <dbReference type="ChEBI" id="CHEBI:18420"/>
    </cofactor>
</comment>
<keyword evidence="5 9" id="KW-0067">ATP-binding</keyword>
<dbReference type="CDD" id="cd02163">
    <property type="entry name" value="PPAT"/>
    <property type="match status" value="1"/>
</dbReference>
<evidence type="ECO:0000256" key="6">
    <source>
        <dbReference type="ARBA" id="ARBA00022842"/>
    </source>
</evidence>
<keyword evidence="7 9" id="KW-0173">Coenzyme A biosynthesis</keyword>
<feature type="site" description="Transition state stabilizer" evidence="9">
    <location>
        <position position="17"/>
    </location>
</feature>
<name>A0ABX4ZTU3_9PAST</name>
<feature type="binding site" evidence="9">
    <location>
        <position position="74"/>
    </location>
    <ligand>
        <name>substrate</name>
    </ligand>
</feature>
<evidence type="ECO:0000256" key="9">
    <source>
        <dbReference type="HAMAP-Rule" id="MF_00151"/>
    </source>
</evidence>
<dbReference type="Proteomes" id="UP000237229">
    <property type="component" value="Unassembled WGS sequence"/>
</dbReference>
<evidence type="ECO:0000256" key="3">
    <source>
        <dbReference type="ARBA" id="ARBA00022695"/>
    </source>
</evidence>
<dbReference type="NCBIfam" id="TIGR00125">
    <property type="entry name" value="cyt_tran_rel"/>
    <property type="match status" value="1"/>
</dbReference>
<reference evidence="11 12" key="1">
    <citation type="submission" date="2018-02" db="EMBL/GenBank/DDBJ databases">
        <title>Classification genera of Pasteurellaceae by whole genome sequence comparison.</title>
        <authorList>
            <person name="Christensen H."/>
        </authorList>
    </citation>
    <scope>NUCLEOTIDE SEQUENCE [LARGE SCALE GENOMIC DNA]</scope>
    <source>
        <strain evidence="11 12">20186H4H1</strain>
    </source>
</reference>
<evidence type="ECO:0000313" key="11">
    <source>
        <dbReference type="EMBL" id="POY42936.1"/>
    </source>
</evidence>
<dbReference type="EC" id="2.7.7.3" evidence="9"/>